<comment type="caution">
    <text evidence="2">The sequence shown here is derived from an EMBL/GenBank/DDBJ whole genome shotgun (WGS) entry which is preliminary data.</text>
</comment>
<dbReference type="PANTHER" id="PTHR35527">
    <property type="entry name" value="CHOLOYLGLYCINE HYDROLASE"/>
    <property type="match status" value="1"/>
</dbReference>
<organism evidence="2 3">
    <name type="scientific">Paraferrimonas sedimenticola</name>
    <dbReference type="NCBI Taxonomy" id="375674"/>
    <lineage>
        <taxon>Bacteria</taxon>
        <taxon>Pseudomonadati</taxon>
        <taxon>Pseudomonadota</taxon>
        <taxon>Gammaproteobacteria</taxon>
        <taxon>Alteromonadales</taxon>
        <taxon>Ferrimonadaceae</taxon>
        <taxon>Paraferrimonas</taxon>
    </lineage>
</organism>
<dbReference type="RefSeq" id="WP_095505253.1">
    <property type="nucleotide sequence ID" value="NZ_BSNC01000004.1"/>
</dbReference>
<name>A0AA37W0G8_9GAMM</name>
<dbReference type="PANTHER" id="PTHR35527:SF2">
    <property type="entry name" value="HYDROLASE"/>
    <property type="match status" value="1"/>
</dbReference>
<evidence type="ECO:0008006" key="4">
    <source>
        <dbReference type="Google" id="ProtNLM"/>
    </source>
</evidence>
<dbReference type="SUPFAM" id="SSF56235">
    <property type="entry name" value="N-terminal nucleophile aminohydrolases (Ntn hydrolases)"/>
    <property type="match status" value="1"/>
</dbReference>
<dbReference type="Proteomes" id="UP001161422">
    <property type="component" value="Unassembled WGS sequence"/>
</dbReference>
<reference evidence="2" key="1">
    <citation type="journal article" date="2014" name="Int. J. Syst. Evol. Microbiol.">
        <title>Complete genome sequence of Corynebacterium casei LMG S-19264T (=DSM 44701T), isolated from a smear-ripened cheese.</title>
        <authorList>
            <consortium name="US DOE Joint Genome Institute (JGI-PGF)"/>
            <person name="Walter F."/>
            <person name="Albersmeier A."/>
            <person name="Kalinowski J."/>
            <person name="Ruckert C."/>
        </authorList>
    </citation>
    <scope>NUCLEOTIDE SEQUENCE</scope>
    <source>
        <strain evidence="2">NBRC 101628</strain>
    </source>
</reference>
<keyword evidence="1" id="KW-0732">Signal</keyword>
<protein>
    <recommendedName>
        <fullName evidence="4">Choloylglycine hydrolase</fullName>
    </recommendedName>
</protein>
<feature type="chain" id="PRO_5041221461" description="Choloylglycine hydrolase" evidence="1">
    <location>
        <begin position="25"/>
        <end position="387"/>
    </location>
</feature>
<dbReference type="InterPro" id="IPR052193">
    <property type="entry name" value="Peptidase_C59"/>
</dbReference>
<dbReference type="Gene3D" id="3.60.60.10">
    <property type="entry name" value="Penicillin V Acylase, Chain A"/>
    <property type="match status" value="1"/>
</dbReference>
<feature type="signal peptide" evidence="1">
    <location>
        <begin position="1"/>
        <end position="24"/>
    </location>
</feature>
<reference evidence="2" key="2">
    <citation type="submission" date="2023-01" db="EMBL/GenBank/DDBJ databases">
        <title>Draft genome sequence of Paraferrimonas sedimenticola strain NBRC 101628.</title>
        <authorList>
            <person name="Sun Q."/>
            <person name="Mori K."/>
        </authorList>
    </citation>
    <scope>NUCLEOTIDE SEQUENCE</scope>
    <source>
        <strain evidence="2">NBRC 101628</strain>
    </source>
</reference>
<proteinExistence type="predicted"/>
<evidence type="ECO:0000313" key="3">
    <source>
        <dbReference type="Proteomes" id="UP001161422"/>
    </source>
</evidence>
<accession>A0AA37W0G8</accession>
<keyword evidence="3" id="KW-1185">Reference proteome</keyword>
<evidence type="ECO:0000313" key="2">
    <source>
        <dbReference type="EMBL" id="GLP96310.1"/>
    </source>
</evidence>
<gene>
    <name evidence="2" type="ORF">GCM10007895_16160</name>
</gene>
<evidence type="ECO:0000256" key="1">
    <source>
        <dbReference type="SAM" id="SignalP"/>
    </source>
</evidence>
<dbReference type="InterPro" id="IPR029055">
    <property type="entry name" value="Ntn_hydrolases_N"/>
</dbReference>
<dbReference type="EMBL" id="BSNC01000004">
    <property type="protein sequence ID" value="GLP96310.1"/>
    <property type="molecule type" value="Genomic_DNA"/>
</dbReference>
<sequence length="387" mass="41343">MKKTSIALAFAVAGFVGTVGVANACSKIAIHTQEHGVIQVRSLDWDTAINTVAKVIPLGGELIVNDSETYKNVLRGQAKYPTMAFNEHIVFHGTNMAARNDRGLIADILYQSASYTYLDAHVANQSASVNYIAVDKAPSTIAANYASVKALVSDLQSGKVDIGWGMKLGDGGAHGSHINVQDKHGDAVLLQLGEGGKTVVTLGKIATDADVAMQANEPLLHTSKEYLATFEAQPGDQDFLNQVPAGIRSIDRFARLQGMHALHTAENYRGKSELEAIGTLNGAFDQAANLAQFVATGSNVAVQQAFEDASGVSKTVMALDANGVYPTRVKYSHGLNSGYFQFDNTETNQNVNFNVYQVLKNAKTEICSDDLMKAANRGVVTWGECKG</sequence>
<dbReference type="AlphaFoldDB" id="A0AA37W0G8"/>